<dbReference type="Pfam" id="PF04218">
    <property type="entry name" value="CENP-B_N"/>
    <property type="match status" value="1"/>
</dbReference>
<dbReference type="Gene3D" id="1.10.10.60">
    <property type="entry name" value="Homeodomain-like"/>
    <property type="match status" value="1"/>
</dbReference>
<dbReference type="InterPro" id="IPR007889">
    <property type="entry name" value="HTH_Psq"/>
</dbReference>
<comment type="caution">
    <text evidence="4">The sequence shown here is derived from an EMBL/GenBank/DDBJ whole genome shotgun (WGS) entry which is preliminary data.</text>
</comment>
<name>A0A8J5N187_HOMAM</name>
<feature type="compositionally biased region" description="Polar residues" evidence="2">
    <location>
        <begin position="525"/>
        <end position="539"/>
    </location>
</feature>
<reference evidence="4" key="1">
    <citation type="journal article" date="2021" name="Sci. Adv.">
        <title>The American lobster genome reveals insights on longevity, neural, and immune adaptations.</title>
        <authorList>
            <person name="Polinski J.M."/>
            <person name="Zimin A.V."/>
            <person name="Clark K.F."/>
            <person name="Kohn A.B."/>
            <person name="Sadowski N."/>
            <person name="Timp W."/>
            <person name="Ptitsyn A."/>
            <person name="Khanna P."/>
            <person name="Romanova D.Y."/>
            <person name="Williams P."/>
            <person name="Greenwood S.J."/>
            <person name="Moroz L.L."/>
            <person name="Walt D.R."/>
            <person name="Bodnar A.G."/>
        </authorList>
    </citation>
    <scope>NUCLEOTIDE SEQUENCE</scope>
    <source>
        <strain evidence="4">GMGI-L3</strain>
    </source>
</reference>
<dbReference type="Proteomes" id="UP000747542">
    <property type="component" value="Unassembled WGS sequence"/>
</dbReference>
<sequence>MSEVHNINVRSGSGSNDGCRDGQQGKTQAKRDYRKGIKKRKCTLEMKREMLEMIKSGASTCEIMRRFNCPETTIRFLKKNKEALTASVNVFSRFSNNRMFSDTSQQNLLLVITEQHLHRLKICKKSLVNISSNRQLKKFWRRIKNKKNSPYYSEPAQLQPVINALANITLRDDDGTTDDDIEVLGDLWKSCLKILRDLMLRLEEDQMISGTSKFSQLSVQQNFTSSKILDNQWQTAQHCPDAIMAVTRGQDLQQSHTSVTANIRGQEKAQQLTSVKPDSHSQDTQQLLAPLTADRERQDTDIIEDYQRNDIQQCPIPVTKDFQRLHKKQCSSPTLTHDQKMDTVLGFTPKTRNDQREVIQQSLTSDIQGQQMRGTLQPRQMFSSSLSRLKLKLPKFGEKKKMSQSLTETSNKEGSWILSNVIESSSFHHPNVSETRPSNLTSSLFSYTSSSSDKPPNLTTMSNFNSHKSTDHGCLSISTPGGRQTESISGNISQKYHIKVDVAGVGKRCSKELISLTSESENKLPISSCTPHSTLQPKDSVSETHHGGSAVSGVRPMSSGHGRTRRPTTLVGHHPLKFLILVY</sequence>
<dbReference type="InterPro" id="IPR009057">
    <property type="entry name" value="Homeodomain-like_sf"/>
</dbReference>
<gene>
    <name evidence="4" type="ORF">Hamer_G013729</name>
</gene>
<evidence type="ECO:0000256" key="2">
    <source>
        <dbReference type="SAM" id="MobiDB-lite"/>
    </source>
</evidence>
<feature type="region of interest" description="Disordered" evidence="2">
    <location>
        <begin position="525"/>
        <end position="569"/>
    </location>
</feature>
<dbReference type="SUPFAM" id="SSF46689">
    <property type="entry name" value="Homeodomain-like"/>
    <property type="match status" value="1"/>
</dbReference>
<keyword evidence="4" id="KW-0238">DNA-binding</keyword>
<comment type="subcellular location">
    <subcellularLocation>
        <location evidence="1">Nucleus</location>
    </subcellularLocation>
</comment>
<feature type="domain" description="HTH psq-type" evidence="3">
    <location>
        <begin position="39"/>
        <end position="86"/>
    </location>
</feature>
<evidence type="ECO:0000313" key="4">
    <source>
        <dbReference type="EMBL" id="KAG7171277.1"/>
    </source>
</evidence>
<dbReference type="AlphaFoldDB" id="A0A8J5N187"/>
<dbReference type="GO" id="GO:0005634">
    <property type="term" value="C:nucleus"/>
    <property type="evidence" value="ECO:0007669"/>
    <property type="project" value="UniProtKB-SubCell"/>
</dbReference>
<accession>A0A8J5N187</accession>
<feature type="region of interest" description="Disordered" evidence="2">
    <location>
        <begin position="1"/>
        <end position="33"/>
    </location>
</feature>
<keyword evidence="5" id="KW-1185">Reference proteome</keyword>
<organism evidence="4 5">
    <name type="scientific">Homarus americanus</name>
    <name type="common">American lobster</name>
    <dbReference type="NCBI Taxonomy" id="6706"/>
    <lineage>
        <taxon>Eukaryota</taxon>
        <taxon>Metazoa</taxon>
        <taxon>Ecdysozoa</taxon>
        <taxon>Arthropoda</taxon>
        <taxon>Crustacea</taxon>
        <taxon>Multicrustacea</taxon>
        <taxon>Malacostraca</taxon>
        <taxon>Eumalacostraca</taxon>
        <taxon>Eucarida</taxon>
        <taxon>Decapoda</taxon>
        <taxon>Pleocyemata</taxon>
        <taxon>Astacidea</taxon>
        <taxon>Nephropoidea</taxon>
        <taxon>Nephropidae</taxon>
        <taxon>Homarus</taxon>
    </lineage>
</organism>
<proteinExistence type="predicted"/>
<evidence type="ECO:0000313" key="5">
    <source>
        <dbReference type="Proteomes" id="UP000747542"/>
    </source>
</evidence>
<evidence type="ECO:0000259" key="3">
    <source>
        <dbReference type="Pfam" id="PF04218"/>
    </source>
</evidence>
<evidence type="ECO:0000256" key="1">
    <source>
        <dbReference type="ARBA" id="ARBA00004123"/>
    </source>
</evidence>
<dbReference type="EMBL" id="JAHLQT010012455">
    <property type="protein sequence ID" value="KAG7171277.1"/>
    <property type="molecule type" value="Genomic_DNA"/>
</dbReference>
<protein>
    <submittedName>
        <fullName evidence="4">Putative CENP-B N-terminal DNA-binding domain-containing protein 18</fullName>
    </submittedName>
</protein>
<dbReference type="GO" id="GO:0003677">
    <property type="term" value="F:DNA binding"/>
    <property type="evidence" value="ECO:0007669"/>
    <property type="project" value="UniProtKB-KW"/>
</dbReference>